<feature type="region of interest" description="Disordered" evidence="1">
    <location>
        <begin position="1"/>
        <end position="57"/>
    </location>
</feature>
<dbReference type="AlphaFoldDB" id="A0ABD3BGS2"/>
<dbReference type="Proteomes" id="UP001632038">
    <property type="component" value="Unassembled WGS sequence"/>
</dbReference>
<reference evidence="3" key="1">
    <citation type="journal article" date="2024" name="IScience">
        <title>Strigolactones Initiate the Formation of Haustorium-like Structures in Castilleja.</title>
        <authorList>
            <person name="Buerger M."/>
            <person name="Peterson D."/>
            <person name="Chory J."/>
        </authorList>
    </citation>
    <scope>NUCLEOTIDE SEQUENCE [LARGE SCALE GENOMIC DNA]</scope>
</reference>
<sequence length="57" mass="6468">MRKTLDYVEEQDRAAEENVHTVEESDEAAEESVEAAGSADEIEPDAKRQKKDMNEDK</sequence>
<gene>
    <name evidence="2" type="ORF">CASFOL_039541</name>
</gene>
<feature type="compositionally biased region" description="Acidic residues" evidence="1">
    <location>
        <begin position="24"/>
        <end position="33"/>
    </location>
</feature>
<evidence type="ECO:0000313" key="2">
    <source>
        <dbReference type="EMBL" id="KAL3616610.1"/>
    </source>
</evidence>
<organism evidence="2 3">
    <name type="scientific">Castilleja foliolosa</name>
    <dbReference type="NCBI Taxonomy" id="1961234"/>
    <lineage>
        <taxon>Eukaryota</taxon>
        <taxon>Viridiplantae</taxon>
        <taxon>Streptophyta</taxon>
        <taxon>Embryophyta</taxon>
        <taxon>Tracheophyta</taxon>
        <taxon>Spermatophyta</taxon>
        <taxon>Magnoliopsida</taxon>
        <taxon>eudicotyledons</taxon>
        <taxon>Gunneridae</taxon>
        <taxon>Pentapetalae</taxon>
        <taxon>asterids</taxon>
        <taxon>lamiids</taxon>
        <taxon>Lamiales</taxon>
        <taxon>Orobanchaceae</taxon>
        <taxon>Pedicularideae</taxon>
        <taxon>Castillejinae</taxon>
        <taxon>Castilleja</taxon>
    </lineage>
</organism>
<protein>
    <submittedName>
        <fullName evidence="2">Uncharacterized protein</fullName>
    </submittedName>
</protein>
<evidence type="ECO:0000313" key="3">
    <source>
        <dbReference type="Proteomes" id="UP001632038"/>
    </source>
</evidence>
<name>A0ABD3BGS2_9LAMI</name>
<comment type="caution">
    <text evidence="2">The sequence shown here is derived from an EMBL/GenBank/DDBJ whole genome shotgun (WGS) entry which is preliminary data.</text>
</comment>
<proteinExistence type="predicted"/>
<keyword evidence="3" id="KW-1185">Reference proteome</keyword>
<feature type="compositionally biased region" description="Basic and acidic residues" evidence="1">
    <location>
        <begin position="44"/>
        <end position="57"/>
    </location>
</feature>
<evidence type="ECO:0000256" key="1">
    <source>
        <dbReference type="SAM" id="MobiDB-lite"/>
    </source>
</evidence>
<dbReference type="EMBL" id="JAVIJP010000088">
    <property type="protein sequence ID" value="KAL3616610.1"/>
    <property type="molecule type" value="Genomic_DNA"/>
</dbReference>
<accession>A0ABD3BGS2</accession>
<feature type="compositionally biased region" description="Basic and acidic residues" evidence="1">
    <location>
        <begin position="1"/>
        <end position="23"/>
    </location>
</feature>